<dbReference type="NCBIfam" id="NF003476">
    <property type="entry name" value="PRK05114.1"/>
    <property type="match status" value="1"/>
</dbReference>
<comment type="similarity">
    <text evidence="1">Belongs to the UPF0181 family.</text>
</comment>
<protein>
    <recommendedName>
        <fullName evidence="1">UPF0181 protein H8Q88_17540</fullName>
    </recommendedName>
</protein>
<gene>
    <name evidence="2" type="ORF">H8Q88_17540</name>
</gene>
<accession>A0A9X0UK60</accession>
<comment type="caution">
    <text evidence="2">The sequence shown here is derived from an EMBL/GenBank/DDBJ whole genome shotgun (WGS) entry which is preliminary data.</text>
</comment>
<dbReference type="Proteomes" id="UP000615796">
    <property type="component" value="Unassembled WGS sequence"/>
</dbReference>
<keyword evidence="3" id="KW-1185">Reference proteome</keyword>
<evidence type="ECO:0000313" key="3">
    <source>
        <dbReference type="Proteomes" id="UP000615796"/>
    </source>
</evidence>
<sequence>MFDDIPTLTHSEQQAAVEKIQQMMAEGISTAQAIQIVSQEIRHQYAEDQQNKVE</sequence>
<reference evidence="2" key="1">
    <citation type="submission" date="2020-08" db="EMBL/GenBank/DDBJ databases">
        <title>Genome Sequencing and Pan-Genome Analysis of Migratory bird Vibrio Strains, Inner Mongolia.</title>
        <authorList>
            <person name="Zheng L."/>
        </authorList>
    </citation>
    <scope>NUCLEOTIDE SEQUENCE</scope>
    <source>
        <strain evidence="2">M13F</strain>
    </source>
</reference>
<organism evidence="2 3">
    <name type="scientific">Vibrio metschnikovii</name>
    <dbReference type="NCBI Taxonomy" id="28172"/>
    <lineage>
        <taxon>Bacteria</taxon>
        <taxon>Pseudomonadati</taxon>
        <taxon>Pseudomonadota</taxon>
        <taxon>Gammaproteobacteria</taxon>
        <taxon>Vibrionales</taxon>
        <taxon>Vibrionaceae</taxon>
        <taxon>Vibrio</taxon>
    </lineage>
</organism>
<dbReference type="AlphaFoldDB" id="A0A9X0UK60"/>
<dbReference type="Pfam" id="PF03701">
    <property type="entry name" value="UPF0181"/>
    <property type="match status" value="1"/>
</dbReference>
<evidence type="ECO:0000256" key="1">
    <source>
        <dbReference type="HAMAP-Rule" id="MF_00507"/>
    </source>
</evidence>
<dbReference type="InterPro" id="IPR005371">
    <property type="entry name" value="UPF0181"/>
</dbReference>
<dbReference type="HAMAP" id="MF_00507">
    <property type="entry name" value="UPF0181"/>
    <property type="match status" value="1"/>
</dbReference>
<proteinExistence type="inferred from homology"/>
<name>A0A9X0UK60_VIBME</name>
<dbReference type="RefSeq" id="WP_187026978.1">
    <property type="nucleotide sequence ID" value="NZ_JACRUP010000017.1"/>
</dbReference>
<evidence type="ECO:0000313" key="2">
    <source>
        <dbReference type="EMBL" id="MBC5852709.1"/>
    </source>
</evidence>
<dbReference type="EMBL" id="JACRUP010000017">
    <property type="protein sequence ID" value="MBC5852709.1"/>
    <property type="molecule type" value="Genomic_DNA"/>
</dbReference>